<dbReference type="EMBL" id="JAQQBR010001833">
    <property type="protein sequence ID" value="KAK0163163.1"/>
    <property type="molecule type" value="Genomic_DNA"/>
</dbReference>
<keyword evidence="3" id="KW-1185">Reference proteome</keyword>
<dbReference type="AlphaFoldDB" id="A0AA39KIT3"/>
<evidence type="ECO:0000313" key="3">
    <source>
        <dbReference type="Proteomes" id="UP001168972"/>
    </source>
</evidence>
<reference evidence="2" key="1">
    <citation type="journal article" date="2023" name="bioRxiv">
        <title>Scaffold-level genome assemblies of two parasitoid biocontrol wasps reveal the parthenogenesis mechanism and an associated novel virus.</title>
        <authorList>
            <person name="Inwood S."/>
            <person name="Skelly J."/>
            <person name="Guhlin J."/>
            <person name="Harrop T."/>
            <person name="Goldson S."/>
            <person name="Dearden P."/>
        </authorList>
    </citation>
    <scope>NUCLEOTIDE SEQUENCE</scope>
    <source>
        <strain evidence="2">Lincoln</strain>
        <tissue evidence="2">Whole body</tissue>
    </source>
</reference>
<comment type="caution">
    <text evidence="2">The sequence shown here is derived from an EMBL/GenBank/DDBJ whole genome shotgun (WGS) entry which is preliminary data.</text>
</comment>
<sequence length="169" mass="19529">MKLFIVLFAVVAAVAAFPGYEIPWQSSGWQSGWQKPISHGWQQPINHGWQPQPIVVKTGWQQPISHGWQQPISHGWQQPINHGWQQPISHGWNQHHHVHHVDAIHVPQQPAIPPLHPHPLKLDSHTHVTRIHYDHPHIPHPHLIGYEVAVHEPEVKHVIKPVHHEHHGY</sequence>
<name>A0AA39KIT3_MICHY</name>
<dbReference type="Proteomes" id="UP001168972">
    <property type="component" value="Unassembled WGS sequence"/>
</dbReference>
<keyword evidence="1" id="KW-0732">Signal</keyword>
<reference evidence="2" key="2">
    <citation type="submission" date="2023-03" db="EMBL/GenBank/DDBJ databases">
        <authorList>
            <person name="Inwood S.N."/>
            <person name="Skelly J.G."/>
            <person name="Guhlin J."/>
            <person name="Harrop T.W.R."/>
            <person name="Goldson S.G."/>
            <person name="Dearden P.K."/>
        </authorList>
    </citation>
    <scope>NUCLEOTIDE SEQUENCE</scope>
    <source>
        <strain evidence="2">Lincoln</strain>
        <tissue evidence="2">Whole body</tissue>
    </source>
</reference>
<feature type="signal peptide" evidence="1">
    <location>
        <begin position="1"/>
        <end position="16"/>
    </location>
</feature>
<accession>A0AA39KIT3</accession>
<feature type="chain" id="PRO_5041203866" evidence="1">
    <location>
        <begin position="17"/>
        <end position="169"/>
    </location>
</feature>
<protein>
    <submittedName>
        <fullName evidence="2">Uncharacterized protein</fullName>
    </submittedName>
</protein>
<organism evidence="2 3">
    <name type="scientific">Microctonus hyperodae</name>
    <name type="common">Parasitoid wasp</name>
    <dbReference type="NCBI Taxonomy" id="165561"/>
    <lineage>
        <taxon>Eukaryota</taxon>
        <taxon>Metazoa</taxon>
        <taxon>Ecdysozoa</taxon>
        <taxon>Arthropoda</taxon>
        <taxon>Hexapoda</taxon>
        <taxon>Insecta</taxon>
        <taxon>Pterygota</taxon>
        <taxon>Neoptera</taxon>
        <taxon>Endopterygota</taxon>
        <taxon>Hymenoptera</taxon>
        <taxon>Apocrita</taxon>
        <taxon>Ichneumonoidea</taxon>
        <taxon>Braconidae</taxon>
        <taxon>Euphorinae</taxon>
        <taxon>Microctonus</taxon>
    </lineage>
</organism>
<gene>
    <name evidence="2" type="ORF">PV327_006871</name>
</gene>
<proteinExistence type="predicted"/>
<evidence type="ECO:0000256" key="1">
    <source>
        <dbReference type="SAM" id="SignalP"/>
    </source>
</evidence>
<evidence type="ECO:0000313" key="2">
    <source>
        <dbReference type="EMBL" id="KAK0163163.1"/>
    </source>
</evidence>